<sequence length="105" mass="12398">MRFIIPGFGLTRMCPRIGERDGKRHRPQYQGAHECVMHPIEILIINQTWYMRHQPNLVYASTSMQGLTHVAKIFRCINLTLSHYFWAQWSEAGRHTARVFVINFI</sequence>
<reference evidence="1 2" key="1">
    <citation type="submission" date="2024-05" db="EMBL/GenBank/DDBJ databases">
        <authorList>
            <person name="Wallberg A."/>
        </authorList>
    </citation>
    <scope>NUCLEOTIDE SEQUENCE [LARGE SCALE GENOMIC DNA]</scope>
</reference>
<accession>A0AAV2QWQ4</accession>
<gene>
    <name evidence="1" type="ORF">MNOR_LOCUS16348</name>
</gene>
<protein>
    <submittedName>
        <fullName evidence="1">Uncharacterized protein</fullName>
    </submittedName>
</protein>
<name>A0AAV2QWQ4_MEGNR</name>
<proteinExistence type="predicted"/>
<dbReference type="AlphaFoldDB" id="A0AAV2QWQ4"/>
<evidence type="ECO:0000313" key="2">
    <source>
        <dbReference type="Proteomes" id="UP001497623"/>
    </source>
</evidence>
<keyword evidence="2" id="KW-1185">Reference proteome</keyword>
<dbReference type="EMBL" id="CAXKWB010010681">
    <property type="protein sequence ID" value="CAL4098881.1"/>
    <property type="molecule type" value="Genomic_DNA"/>
</dbReference>
<dbReference type="Proteomes" id="UP001497623">
    <property type="component" value="Unassembled WGS sequence"/>
</dbReference>
<comment type="caution">
    <text evidence="1">The sequence shown here is derived from an EMBL/GenBank/DDBJ whole genome shotgun (WGS) entry which is preliminary data.</text>
</comment>
<evidence type="ECO:0000313" key="1">
    <source>
        <dbReference type="EMBL" id="CAL4098881.1"/>
    </source>
</evidence>
<organism evidence="1 2">
    <name type="scientific">Meganyctiphanes norvegica</name>
    <name type="common">Northern krill</name>
    <name type="synonym">Thysanopoda norvegica</name>
    <dbReference type="NCBI Taxonomy" id="48144"/>
    <lineage>
        <taxon>Eukaryota</taxon>
        <taxon>Metazoa</taxon>
        <taxon>Ecdysozoa</taxon>
        <taxon>Arthropoda</taxon>
        <taxon>Crustacea</taxon>
        <taxon>Multicrustacea</taxon>
        <taxon>Malacostraca</taxon>
        <taxon>Eumalacostraca</taxon>
        <taxon>Eucarida</taxon>
        <taxon>Euphausiacea</taxon>
        <taxon>Euphausiidae</taxon>
        <taxon>Meganyctiphanes</taxon>
    </lineage>
</organism>